<feature type="transmembrane region" description="Helical" evidence="1">
    <location>
        <begin position="107"/>
        <end position="128"/>
    </location>
</feature>
<reference evidence="2 3" key="1">
    <citation type="submission" date="2019-08" db="EMBL/GenBank/DDBJ databases">
        <authorList>
            <person name="Dong K."/>
        </authorList>
    </citation>
    <scope>NUCLEOTIDE SEQUENCE [LARGE SCALE GENOMIC DNA]</scope>
    <source>
        <strain evidence="2 3">JCM14558</strain>
    </source>
</reference>
<evidence type="ECO:0000313" key="2">
    <source>
        <dbReference type="EMBL" id="TXK09947.1"/>
    </source>
</evidence>
<proteinExistence type="predicted"/>
<gene>
    <name evidence="2" type="ORF">FVP77_13795</name>
</gene>
<dbReference type="AlphaFoldDB" id="A0A5C8HVH0"/>
<keyword evidence="3" id="KW-1185">Reference proteome</keyword>
<dbReference type="InterPro" id="IPR009310">
    <property type="entry name" value="BphX"/>
</dbReference>
<feature type="transmembrane region" description="Helical" evidence="1">
    <location>
        <begin position="81"/>
        <end position="101"/>
    </location>
</feature>
<feature type="transmembrane region" description="Helical" evidence="1">
    <location>
        <begin position="46"/>
        <end position="69"/>
    </location>
</feature>
<dbReference type="EMBL" id="VRSV01000002">
    <property type="protein sequence ID" value="TXK09947.1"/>
    <property type="molecule type" value="Genomic_DNA"/>
</dbReference>
<dbReference type="OrthoDB" id="5069233at2"/>
<sequence length="154" mass="17160">MRLLAWWLRVVGLVYVALGVTFVPVLNTGRVDVLVPGFDASRGGPAWNGFVDFTFMFGLEEIVLGAFLIFASFRPRWWEPLVWLLVAFSLVRGIGHDVYMIASGYSLASNLAFVAFHLSLIVTGVLFLRRWQRRSRRTPATPAASVRSTAAAGW</sequence>
<keyword evidence="1" id="KW-0812">Transmembrane</keyword>
<evidence type="ECO:0008006" key="4">
    <source>
        <dbReference type="Google" id="ProtNLM"/>
    </source>
</evidence>
<keyword evidence="1" id="KW-1133">Transmembrane helix</keyword>
<accession>A0A5C8HVH0</accession>
<keyword evidence="1" id="KW-0472">Membrane</keyword>
<dbReference type="RefSeq" id="WP_147895146.1">
    <property type="nucleotide sequence ID" value="NZ_BAAANR010000001.1"/>
</dbReference>
<feature type="transmembrane region" description="Helical" evidence="1">
    <location>
        <begin position="7"/>
        <end position="26"/>
    </location>
</feature>
<comment type="caution">
    <text evidence="2">The sequence shown here is derived from an EMBL/GenBank/DDBJ whole genome shotgun (WGS) entry which is preliminary data.</text>
</comment>
<name>A0A5C8HVH0_9MICO</name>
<organism evidence="2 3">
    <name type="scientific">Microbacterium hatanonis</name>
    <dbReference type="NCBI Taxonomy" id="404366"/>
    <lineage>
        <taxon>Bacteria</taxon>
        <taxon>Bacillati</taxon>
        <taxon>Actinomycetota</taxon>
        <taxon>Actinomycetes</taxon>
        <taxon>Micrococcales</taxon>
        <taxon>Microbacteriaceae</taxon>
        <taxon>Microbacterium</taxon>
    </lineage>
</organism>
<evidence type="ECO:0000256" key="1">
    <source>
        <dbReference type="SAM" id="Phobius"/>
    </source>
</evidence>
<dbReference type="Proteomes" id="UP000321034">
    <property type="component" value="Unassembled WGS sequence"/>
</dbReference>
<protein>
    <recommendedName>
        <fullName evidence="4">BphX family protein</fullName>
    </recommendedName>
</protein>
<evidence type="ECO:0000313" key="3">
    <source>
        <dbReference type="Proteomes" id="UP000321034"/>
    </source>
</evidence>
<dbReference type="Pfam" id="PF06139">
    <property type="entry name" value="BphX"/>
    <property type="match status" value="1"/>
</dbReference>